<keyword evidence="11" id="KW-0539">Nucleus</keyword>
<feature type="domain" description="Helicase C-terminal" evidence="16">
    <location>
        <begin position="703"/>
        <end position="871"/>
    </location>
</feature>
<feature type="compositionally biased region" description="Basic and acidic residues" evidence="14">
    <location>
        <begin position="116"/>
        <end position="131"/>
    </location>
</feature>
<evidence type="ECO:0000259" key="15">
    <source>
        <dbReference type="PROSITE" id="PS51192"/>
    </source>
</evidence>
<evidence type="ECO:0000256" key="3">
    <source>
        <dbReference type="ARBA" id="ARBA00009889"/>
    </source>
</evidence>
<keyword evidence="8" id="KW-0347">Helicase</keyword>
<evidence type="ECO:0000256" key="1">
    <source>
        <dbReference type="ARBA" id="ARBA00003813"/>
    </source>
</evidence>
<dbReference type="EC" id="3.6.4.12" evidence="13"/>
<comment type="catalytic activity">
    <reaction evidence="12 13">
        <text>ATP + H2O = ADP + phosphate + H(+)</text>
        <dbReference type="Rhea" id="RHEA:13065"/>
        <dbReference type="ChEBI" id="CHEBI:15377"/>
        <dbReference type="ChEBI" id="CHEBI:15378"/>
        <dbReference type="ChEBI" id="CHEBI:30616"/>
        <dbReference type="ChEBI" id="CHEBI:43474"/>
        <dbReference type="ChEBI" id="CHEBI:456216"/>
        <dbReference type="EC" id="3.6.4.12"/>
    </reaction>
</comment>
<feature type="region of interest" description="Disordered" evidence="14">
    <location>
        <begin position="25"/>
        <end position="171"/>
    </location>
</feature>
<keyword evidence="6" id="KW-0227">DNA damage</keyword>
<dbReference type="SMART" id="SM00487">
    <property type="entry name" value="DEXDc"/>
    <property type="match status" value="1"/>
</dbReference>
<feature type="compositionally biased region" description="Acidic residues" evidence="14">
    <location>
        <begin position="986"/>
        <end position="995"/>
    </location>
</feature>
<feature type="region of interest" description="Disordered" evidence="14">
    <location>
        <begin position="1105"/>
        <end position="1242"/>
    </location>
</feature>
<feature type="compositionally biased region" description="Acidic residues" evidence="14">
    <location>
        <begin position="1368"/>
        <end position="1377"/>
    </location>
</feature>
<dbReference type="GO" id="GO:0036297">
    <property type="term" value="P:interstrand cross-link repair"/>
    <property type="evidence" value="ECO:0007669"/>
    <property type="project" value="UniProtKB-ARBA"/>
</dbReference>
<dbReference type="CDD" id="cd18033">
    <property type="entry name" value="DEXDc_FANCM"/>
    <property type="match status" value="1"/>
</dbReference>
<evidence type="ECO:0000256" key="2">
    <source>
        <dbReference type="ARBA" id="ARBA00004123"/>
    </source>
</evidence>
<dbReference type="CDD" id="cd12091">
    <property type="entry name" value="FANCM_ID"/>
    <property type="match status" value="1"/>
</dbReference>
<evidence type="ECO:0000256" key="9">
    <source>
        <dbReference type="ARBA" id="ARBA00022840"/>
    </source>
</evidence>
<reference evidence="17" key="1">
    <citation type="journal article" date="2020" name="Stud. Mycol.">
        <title>101 Dothideomycetes genomes: a test case for predicting lifestyles and emergence of pathogens.</title>
        <authorList>
            <person name="Haridas S."/>
            <person name="Albert R."/>
            <person name="Binder M."/>
            <person name="Bloem J."/>
            <person name="Labutti K."/>
            <person name="Salamov A."/>
            <person name="Andreopoulos B."/>
            <person name="Baker S."/>
            <person name="Barry K."/>
            <person name="Bills G."/>
            <person name="Bluhm B."/>
            <person name="Cannon C."/>
            <person name="Castanera R."/>
            <person name="Culley D."/>
            <person name="Daum C."/>
            <person name="Ezra D."/>
            <person name="Gonzalez J."/>
            <person name="Henrissat B."/>
            <person name="Kuo A."/>
            <person name="Liang C."/>
            <person name="Lipzen A."/>
            <person name="Lutzoni F."/>
            <person name="Magnuson J."/>
            <person name="Mondo S."/>
            <person name="Nolan M."/>
            <person name="Ohm R."/>
            <person name="Pangilinan J."/>
            <person name="Park H.-J."/>
            <person name="Ramirez L."/>
            <person name="Alfaro M."/>
            <person name="Sun H."/>
            <person name="Tritt A."/>
            <person name="Yoshinaga Y."/>
            <person name="Zwiers L.-H."/>
            <person name="Turgeon B."/>
            <person name="Goodwin S."/>
            <person name="Spatafora J."/>
            <person name="Crous P."/>
            <person name="Grigoriev I."/>
        </authorList>
    </citation>
    <scope>NUCLEOTIDE SEQUENCE</scope>
    <source>
        <strain evidence="17">CBS 279.74</strain>
    </source>
</reference>
<sequence length="1401" mass="154890">MTDSDEYGDLDDTAFIEVASQYERHATPAFHSPRPLKRRKLAQNDIRIASIPSIPSKPLQKERQRGPFLESDTSDDAFDPDPAPRRSKNRASTETDDRISSTDGTSSSSTKRRKPACFEEEKNKEENDSPRKRPAVRTKKDRIYVPKNNAGMQDNYLTQPPPENSPPWKTRGAIWQKPTLNIGVHRPSEAQSSKLTGLDAMKTMALAARQSISSRPVSRSAPRGSFASEYSNSPIEIDELPTSTTANDRSMVYNPSDELADLPSDAFTSSSSSPQKQGGDVVLMSSRRVRVAASQTGLRQTTLFGGQGVVAEVPPSQVNKRYNFIADQKEEPPTHHKLDPEAIKTWVYPANLGKTRDYQYNIVHRGLFHNLLVALPTGLGKTFIAATIMLNWFRWTTEAQIVFVAPTKPLVSQQVEACFKIAGIPRSATTMLTGNVLTGLRAEEWKEKRVFFMTPQTLMNDLKSGIADPKKIVLVVVDEAHRATGSYSYVEMISFMRRFNSSFRVLALTATPGDKVESVQAVIDGLDISKIEIRTENSLDIKQYVHHRVVEKKVFQNSDEMELCMELYSNALGPAVSKLAGLNAFWSKDPLDLTPYGCTQAMTKWMKEAGRNASAPVRGMVRGIFAVLASISQGMELLKYHGIRPFYTKMKEFKDSLAQSKSKNKKEICDHESFKKLLGTLSTWVAKDEFIGHPKLEHLQEVILNHFASAGEGENPEGAPPSQTRVMIFAHFRDSAEDIVRVLNKQQPMIRPHVFVGQASAKNSEGMGQKDQLQVIEKFKSGIYNTLVATSIGEEGLDIGEVDLIVCYDSKASPIRMLQRMGRTGRKRAGKIIMLQMEGKEVKALESATDNYEKMQEMIADGSRFTFHDDISRRILPKNVQPLVDKRVVEIPIENSQADWLPEPRKGGRAPKRPPKKFHMPDGAITGFVSAGRMDQEIAPKSRAKKKVKQILPSEELVVVPPLESVLLNDEEMEELESRFQHLPSDDEDDDDDDDKGPLVEPLNLGGHTARQRTMALAHHLPGPGRVRRGFVETLRRMHAMDDDRLDEFRSTLRYSDCDDLEPESNIVVPDKALDAEPPMASIEDEMWADDDPPSPVLLALNVKSARAKPGPKPKVKAAGKSKTPPVGIDVQTKAIKKSKTSPAVPVSPTIPTVSMEIAAKVKPGPKPRAKMTPKALAPRGRPRNDPSAPTTSAPQPTAKAKATPNPPKTPKTLKTPIYPISNMAEEGEASSPPPTDPRMQFLSQADTIGSDDTLGGLNEVQDTQAYRFDSDLVSFIAEDDEEVGLAVSSSLPLLGFGLGKGTQAVVNSGKKRPKKAVKLFSSDESDDDAIVSSDSDSDSDDDDDVSVVRKGMGAEASKPMPFSVDSATEDEDEDDEPIVRPRKRPRRVVLDDEDDDDDDE</sequence>
<feature type="compositionally biased region" description="Basic and acidic residues" evidence="14">
    <location>
        <begin position="91"/>
        <end position="100"/>
    </location>
</feature>
<comment type="function">
    <text evidence="1 13">ATP-dependent DNA helicase involved in DNA damage repair by homologous recombination and in genome maintenance. Capable of unwinding D-loops. Plays a role in limiting crossover recombinants during mitotic DNA double-strand break (DSB) repair. Component of a FANCM-MHF complex which promotes gene conversion at blocked replication forks, probably by reversal of the stalled fork.</text>
</comment>
<dbReference type="CDD" id="cd18801">
    <property type="entry name" value="SF2_C_FANCM_Hef"/>
    <property type="match status" value="1"/>
</dbReference>
<feature type="region of interest" description="Disordered" evidence="14">
    <location>
        <begin position="899"/>
        <end position="922"/>
    </location>
</feature>
<feature type="region of interest" description="Disordered" evidence="14">
    <location>
        <begin position="1305"/>
        <end position="1401"/>
    </location>
</feature>
<evidence type="ECO:0000256" key="5">
    <source>
        <dbReference type="ARBA" id="ARBA00022741"/>
    </source>
</evidence>
<evidence type="ECO:0000256" key="7">
    <source>
        <dbReference type="ARBA" id="ARBA00022801"/>
    </source>
</evidence>
<evidence type="ECO:0000256" key="12">
    <source>
        <dbReference type="ARBA" id="ARBA00047995"/>
    </source>
</evidence>
<dbReference type="InterPro" id="IPR044749">
    <property type="entry name" value="FANCM_DEXDc"/>
</dbReference>
<dbReference type="Gene3D" id="1.20.1320.20">
    <property type="entry name" value="hef helicase domain"/>
    <property type="match status" value="1"/>
</dbReference>
<dbReference type="PANTHER" id="PTHR14025">
    <property type="entry name" value="FANCONI ANEMIA GROUP M FANCM FAMILY MEMBER"/>
    <property type="match status" value="1"/>
</dbReference>
<evidence type="ECO:0000256" key="10">
    <source>
        <dbReference type="ARBA" id="ARBA00023204"/>
    </source>
</evidence>
<evidence type="ECO:0000259" key="16">
    <source>
        <dbReference type="PROSITE" id="PS51194"/>
    </source>
</evidence>
<dbReference type="Pfam" id="PF04851">
    <property type="entry name" value="ResIII"/>
    <property type="match status" value="1"/>
</dbReference>
<organism evidence="17 18">
    <name type="scientific">Pleomassaria siparia CBS 279.74</name>
    <dbReference type="NCBI Taxonomy" id="1314801"/>
    <lineage>
        <taxon>Eukaryota</taxon>
        <taxon>Fungi</taxon>
        <taxon>Dikarya</taxon>
        <taxon>Ascomycota</taxon>
        <taxon>Pezizomycotina</taxon>
        <taxon>Dothideomycetes</taxon>
        <taxon>Pleosporomycetidae</taxon>
        <taxon>Pleosporales</taxon>
        <taxon>Pleomassariaceae</taxon>
        <taxon>Pleomassaria</taxon>
    </lineage>
</organism>
<dbReference type="GO" id="GO:0000400">
    <property type="term" value="F:four-way junction DNA binding"/>
    <property type="evidence" value="ECO:0007669"/>
    <property type="project" value="TreeGrafter"/>
</dbReference>
<dbReference type="InterPro" id="IPR001650">
    <property type="entry name" value="Helicase_C-like"/>
</dbReference>
<keyword evidence="9" id="KW-0067">ATP-binding</keyword>
<dbReference type="SUPFAM" id="SSF52540">
    <property type="entry name" value="P-loop containing nucleoside triphosphate hydrolases"/>
    <property type="match status" value="1"/>
</dbReference>
<keyword evidence="7 17" id="KW-0378">Hydrolase</keyword>
<proteinExistence type="inferred from homology"/>
<dbReference type="GO" id="GO:0043138">
    <property type="term" value="F:3'-5' DNA helicase activity"/>
    <property type="evidence" value="ECO:0007669"/>
    <property type="project" value="InterPro"/>
</dbReference>
<keyword evidence="5" id="KW-0547">Nucleotide-binding</keyword>
<evidence type="ECO:0000313" key="18">
    <source>
        <dbReference type="Proteomes" id="UP000799428"/>
    </source>
</evidence>
<dbReference type="GO" id="GO:0005524">
    <property type="term" value="F:ATP binding"/>
    <property type="evidence" value="ECO:0007669"/>
    <property type="project" value="UniProtKB-UniRule"/>
</dbReference>
<protein>
    <recommendedName>
        <fullName evidence="13">ATP-dependent DNA helicase</fullName>
        <ecNumber evidence="13">3.6.4.12</ecNumber>
    </recommendedName>
</protein>
<feature type="compositionally biased region" description="Low complexity" evidence="14">
    <location>
        <begin position="1187"/>
        <end position="1204"/>
    </location>
</feature>
<dbReference type="Pfam" id="PF00271">
    <property type="entry name" value="Helicase_C"/>
    <property type="match status" value="1"/>
</dbReference>
<dbReference type="InterPro" id="IPR039686">
    <property type="entry name" value="FANCM/Mph1-like_ID"/>
</dbReference>
<feature type="compositionally biased region" description="Acidic residues" evidence="14">
    <location>
        <begin position="1324"/>
        <end position="1346"/>
    </location>
</feature>
<accession>A0A6G1K4Z9</accession>
<dbReference type="InterPro" id="IPR006935">
    <property type="entry name" value="Helicase/UvrB_N"/>
</dbReference>
<comment type="similarity">
    <text evidence="3 13">Belongs to the DEAD box helicase family. DEAH subfamily. FANCM sub-subfamily.</text>
</comment>
<dbReference type="OrthoDB" id="164902at2759"/>
<keyword evidence="18" id="KW-1185">Reference proteome</keyword>
<dbReference type="GO" id="GO:0016787">
    <property type="term" value="F:hydrolase activity"/>
    <property type="evidence" value="ECO:0007669"/>
    <property type="project" value="UniProtKB-KW"/>
</dbReference>
<evidence type="ECO:0000256" key="4">
    <source>
        <dbReference type="ARBA" id="ARBA00011390"/>
    </source>
</evidence>
<dbReference type="Gene3D" id="3.40.50.300">
    <property type="entry name" value="P-loop containing nucleotide triphosphate hydrolases"/>
    <property type="match status" value="2"/>
</dbReference>
<feature type="compositionally biased region" description="Acidic residues" evidence="14">
    <location>
        <begin position="1392"/>
        <end position="1401"/>
    </location>
</feature>
<dbReference type="EMBL" id="MU005773">
    <property type="protein sequence ID" value="KAF2707521.1"/>
    <property type="molecule type" value="Genomic_DNA"/>
</dbReference>
<evidence type="ECO:0000256" key="8">
    <source>
        <dbReference type="ARBA" id="ARBA00022806"/>
    </source>
</evidence>
<dbReference type="InterPro" id="IPR014001">
    <property type="entry name" value="Helicase_ATP-bd"/>
</dbReference>
<evidence type="ECO:0000256" key="14">
    <source>
        <dbReference type="SAM" id="MobiDB-lite"/>
    </source>
</evidence>
<dbReference type="Proteomes" id="UP000799428">
    <property type="component" value="Unassembled WGS sequence"/>
</dbReference>
<gene>
    <name evidence="17" type="ORF">K504DRAFT_458022</name>
</gene>
<keyword evidence="10" id="KW-0234">DNA repair</keyword>
<name>A0A6G1K4Z9_9PLEO</name>
<comment type="subunit">
    <text evidence="4 13">Interacts with the MHF histone-fold complex to form the FANCM-MHF complex.</text>
</comment>
<feature type="compositionally biased region" description="Basic residues" evidence="14">
    <location>
        <begin position="1106"/>
        <end position="1120"/>
    </location>
</feature>
<dbReference type="GO" id="GO:0009378">
    <property type="term" value="F:four-way junction helicase activity"/>
    <property type="evidence" value="ECO:0007669"/>
    <property type="project" value="TreeGrafter"/>
</dbReference>
<dbReference type="GO" id="GO:0045003">
    <property type="term" value="P:double-strand break repair via synthesis-dependent strand annealing"/>
    <property type="evidence" value="ECO:0007669"/>
    <property type="project" value="TreeGrafter"/>
</dbReference>
<dbReference type="PROSITE" id="PS51192">
    <property type="entry name" value="HELICASE_ATP_BIND_1"/>
    <property type="match status" value="1"/>
</dbReference>
<feature type="region of interest" description="Disordered" evidence="14">
    <location>
        <begin position="974"/>
        <end position="1005"/>
    </location>
</feature>
<dbReference type="FunFam" id="3.40.50.300:FF:000861">
    <property type="entry name" value="Fanconi anemia, complementation group M"/>
    <property type="match status" value="1"/>
</dbReference>
<evidence type="ECO:0000313" key="17">
    <source>
        <dbReference type="EMBL" id="KAF2707521.1"/>
    </source>
</evidence>
<dbReference type="GO" id="GO:0005634">
    <property type="term" value="C:nucleus"/>
    <property type="evidence" value="ECO:0007669"/>
    <property type="project" value="UniProtKB-SubCell"/>
</dbReference>
<comment type="subcellular location">
    <subcellularLocation>
        <location evidence="2 13">Nucleus</location>
    </subcellularLocation>
</comment>
<dbReference type="SMART" id="SM00490">
    <property type="entry name" value="HELICc"/>
    <property type="match status" value="1"/>
</dbReference>
<evidence type="ECO:0000256" key="11">
    <source>
        <dbReference type="ARBA" id="ARBA00023242"/>
    </source>
</evidence>
<evidence type="ECO:0000256" key="6">
    <source>
        <dbReference type="ARBA" id="ARBA00022763"/>
    </source>
</evidence>
<dbReference type="InterPro" id="IPR027417">
    <property type="entry name" value="P-loop_NTPase"/>
</dbReference>
<feature type="domain" description="Helicase ATP-binding" evidence="15">
    <location>
        <begin position="362"/>
        <end position="530"/>
    </location>
</feature>
<dbReference type="PROSITE" id="PS51194">
    <property type="entry name" value="HELICASE_CTER"/>
    <property type="match status" value="1"/>
</dbReference>
<feature type="compositionally biased region" description="Basic residues" evidence="14">
    <location>
        <begin position="907"/>
        <end position="918"/>
    </location>
</feature>
<evidence type="ECO:0000256" key="13">
    <source>
        <dbReference type="RuleBase" id="RU367027"/>
    </source>
</evidence>
<dbReference type="PANTHER" id="PTHR14025:SF20">
    <property type="entry name" value="FANCONI ANEMIA GROUP M PROTEIN"/>
    <property type="match status" value="1"/>
</dbReference>
<feature type="region of interest" description="Disordered" evidence="14">
    <location>
        <begin position="211"/>
        <end position="280"/>
    </location>
</feature>